<gene>
    <name evidence="1" type="ORF">LCGC14_1428790</name>
</gene>
<accession>A0A0F9KAB7</accession>
<proteinExistence type="predicted"/>
<comment type="caution">
    <text evidence="1">The sequence shown here is derived from an EMBL/GenBank/DDBJ whole genome shotgun (WGS) entry which is preliminary data.</text>
</comment>
<evidence type="ECO:0008006" key="2">
    <source>
        <dbReference type="Google" id="ProtNLM"/>
    </source>
</evidence>
<evidence type="ECO:0000313" key="1">
    <source>
        <dbReference type="EMBL" id="KKM71616.1"/>
    </source>
</evidence>
<organism evidence="1">
    <name type="scientific">marine sediment metagenome</name>
    <dbReference type="NCBI Taxonomy" id="412755"/>
    <lineage>
        <taxon>unclassified sequences</taxon>
        <taxon>metagenomes</taxon>
        <taxon>ecological metagenomes</taxon>
    </lineage>
</organism>
<dbReference type="EMBL" id="LAZR01009604">
    <property type="protein sequence ID" value="KKM71616.1"/>
    <property type="molecule type" value="Genomic_DNA"/>
</dbReference>
<protein>
    <recommendedName>
        <fullName evidence="2">DUF3052 domain-containing protein</fullName>
    </recommendedName>
</protein>
<reference evidence="1" key="1">
    <citation type="journal article" date="2015" name="Nature">
        <title>Complex archaea that bridge the gap between prokaryotes and eukaryotes.</title>
        <authorList>
            <person name="Spang A."/>
            <person name="Saw J.H."/>
            <person name="Jorgensen S.L."/>
            <person name="Zaremba-Niedzwiedzka K."/>
            <person name="Martijn J."/>
            <person name="Lind A.E."/>
            <person name="van Eijk R."/>
            <person name="Schleper C."/>
            <person name="Guy L."/>
            <person name="Ettema T.J."/>
        </authorList>
    </citation>
    <scope>NUCLEOTIDE SEQUENCE</scope>
</reference>
<dbReference type="AlphaFoldDB" id="A0A0F9KAB7"/>
<name>A0A0F9KAB7_9ZZZZ</name>
<sequence>MSQKTIAQKLFIKEGNKVLFINVPEDYMSLLGDLPKNVEFSSESDKGVDFIQIFAENKAELEEQLPTLKKKMNDDGKLWVTYHKGTSKIKTDINRDILREYTLSIGLKAIAMISIDKEWSAMRLKVLDQEIL</sequence>